<feature type="compositionally biased region" description="Low complexity" evidence="1">
    <location>
        <begin position="85"/>
        <end position="102"/>
    </location>
</feature>
<dbReference type="OrthoDB" id="424402at2759"/>
<dbReference type="Pfam" id="PF01918">
    <property type="entry name" value="Alba"/>
    <property type="match status" value="1"/>
</dbReference>
<dbReference type="InterPro" id="IPR002775">
    <property type="entry name" value="DNA/RNA-bd_Alba-like"/>
</dbReference>
<dbReference type="EMBL" id="AYSA01000086">
    <property type="protein sequence ID" value="ESZ97427.1"/>
    <property type="molecule type" value="Genomic_DNA"/>
</dbReference>
<dbReference type="AlphaFoldDB" id="W9CKV9"/>
<reference evidence="3 4" key="1">
    <citation type="journal article" date="2014" name="Genome Announc.">
        <title>Draft genome sequence of Sclerotinia borealis, a psychrophilic plant pathogenic fungus.</title>
        <authorList>
            <person name="Mardanov A.V."/>
            <person name="Beletsky A.V."/>
            <person name="Kadnikov V.V."/>
            <person name="Ignatov A.N."/>
            <person name="Ravin N.V."/>
        </authorList>
    </citation>
    <scope>NUCLEOTIDE SEQUENCE [LARGE SCALE GENOMIC DNA]</scope>
    <source>
        <strain evidence="4">F-4157</strain>
    </source>
</reference>
<feature type="region of interest" description="Disordered" evidence="1">
    <location>
        <begin position="1"/>
        <end position="114"/>
    </location>
</feature>
<dbReference type="HOGENOM" id="CLU_057902_2_0_1"/>
<dbReference type="Proteomes" id="UP000019487">
    <property type="component" value="Unassembled WGS sequence"/>
</dbReference>
<gene>
    <name evidence="3" type="ORF">SBOR_2205</name>
</gene>
<feature type="compositionally biased region" description="Polar residues" evidence="1">
    <location>
        <begin position="61"/>
        <end position="82"/>
    </location>
</feature>
<organism evidence="3 4">
    <name type="scientific">Sclerotinia borealis (strain F-4128)</name>
    <dbReference type="NCBI Taxonomy" id="1432307"/>
    <lineage>
        <taxon>Eukaryota</taxon>
        <taxon>Fungi</taxon>
        <taxon>Dikarya</taxon>
        <taxon>Ascomycota</taxon>
        <taxon>Pezizomycotina</taxon>
        <taxon>Leotiomycetes</taxon>
        <taxon>Helotiales</taxon>
        <taxon>Sclerotiniaceae</taxon>
        <taxon>Sclerotinia</taxon>
    </lineage>
</organism>
<name>W9CKV9_SCLBF</name>
<accession>W9CKV9</accession>
<dbReference type="GO" id="GO:0003676">
    <property type="term" value="F:nucleic acid binding"/>
    <property type="evidence" value="ECO:0007669"/>
    <property type="project" value="InterPro"/>
</dbReference>
<keyword evidence="4" id="KW-1185">Reference proteome</keyword>
<sequence length="399" mass="44308">MARTKNGVRKTSAGIENRDNPKRKREEAAGAEAPSKRKGDFPSTFQEQDQDRPSKKAKPATTISHPRSHQAPSTTSSAQAQPEDTIPSASASASAPTSNPSTHQTPPQILPPIDLTTTHQTTHLSILSSSHVHKKVSRILSILSIFSFSDPSPHVVLLSAKAPVGCKLITIAEIAKRELAKSGYKWFQYNVIGELSATMPHTATIEPRGIENTEEDVRMEDADEEGEAFETMKTPFERALEAERRPKIKGVATLTLYLSRVRIESLKKIYGTRMYMHNVDRPLVSQQLVAKVQHADRESPEYHREVEPGEKGALVGEEYFGFDPCGEGDAFSCGWRGRWLVIGLDWVGLGRGLELESLGRNRELEVLERQAHAIPQKLAQERLRRTYQAPFEEEVGSTS</sequence>
<protein>
    <recommendedName>
        <fullName evidence="2">DNA/RNA-binding protein Alba-like domain-containing protein</fullName>
    </recommendedName>
</protein>
<evidence type="ECO:0000313" key="3">
    <source>
        <dbReference type="EMBL" id="ESZ97427.1"/>
    </source>
</evidence>
<feature type="domain" description="DNA/RNA-binding protein Alba-like" evidence="2">
    <location>
        <begin position="124"/>
        <end position="194"/>
    </location>
</feature>
<evidence type="ECO:0000259" key="2">
    <source>
        <dbReference type="Pfam" id="PF01918"/>
    </source>
</evidence>
<proteinExistence type="predicted"/>
<feature type="compositionally biased region" description="Basic and acidic residues" evidence="1">
    <location>
        <begin position="16"/>
        <end position="40"/>
    </location>
</feature>
<evidence type="ECO:0000256" key="1">
    <source>
        <dbReference type="SAM" id="MobiDB-lite"/>
    </source>
</evidence>
<evidence type="ECO:0000313" key="4">
    <source>
        <dbReference type="Proteomes" id="UP000019487"/>
    </source>
</evidence>
<comment type="caution">
    <text evidence="3">The sequence shown here is derived from an EMBL/GenBank/DDBJ whole genome shotgun (WGS) entry which is preliminary data.</text>
</comment>